<organism evidence="1 2">
    <name type="scientific">Deinococcus reticulitermitis</name>
    <dbReference type="NCBI Taxonomy" id="856736"/>
    <lineage>
        <taxon>Bacteria</taxon>
        <taxon>Thermotogati</taxon>
        <taxon>Deinococcota</taxon>
        <taxon>Deinococci</taxon>
        <taxon>Deinococcales</taxon>
        <taxon>Deinococcaceae</taxon>
        <taxon>Deinococcus</taxon>
    </lineage>
</organism>
<gene>
    <name evidence="1" type="ORF">SAMN04488058_10888</name>
</gene>
<evidence type="ECO:0000313" key="2">
    <source>
        <dbReference type="Proteomes" id="UP000199223"/>
    </source>
</evidence>
<proteinExistence type="predicted"/>
<keyword evidence="2" id="KW-1185">Reference proteome</keyword>
<dbReference type="EMBL" id="FNZA01000008">
    <property type="protein sequence ID" value="SEJ45069.1"/>
    <property type="molecule type" value="Genomic_DNA"/>
</dbReference>
<accession>A0A1H6YV22</accession>
<sequence length="77" mass="8041">MDQDQKRSILEFMNSGNGRMLRSALGGMLLAGSGNLLGKALGGVLIASGPMDFCPTNAALGYPLSGEDTRQRLAQEA</sequence>
<evidence type="ECO:0000313" key="1">
    <source>
        <dbReference type="EMBL" id="SEJ45069.1"/>
    </source>
</evidence>
<name>A0A1H6YV22_9DEIO</name>
<evidence type="ECO:0008006" key="3">
    <source>
        <dbReference type="Google" id="ProtNLM"/>
    </source>
</evidence>
<dbReference type="AlphaFoldDB" id="A0A1H6YV22"/>
<dbReference type="RefSeq" id="WP_092264547.1">
    <property type="nucleotide sequence ID" value="NZ_FNZA01000008.1"/>
</dbReference>
<dbReference type="STRING" id="856736.SAMN04488058_10888"/>
<protein>
    <recommendedName>
        <fullName evidence="3">DUF2892 domain-containing protein</fullName>
    </recommendedName>
</protein>
<dbReference type="Proteomes" id="UP000199223">
    <property type="component" value="Unassembled WGS sequence"/>
</dbReference>
<reference evidence="2" key="1">
    <citation type="submission" date="2016-10" db="EMBL/GenBank/DDBJ databases">
        <authorList>
            <person name="Varghese N."/>
            <person name="Submissions S."/>
        </authorList>
    </citation>
    <scope>NUCLEOTIDE SEQUENCE [LARGE SCALE GENOMIC DNA]</scope>
    <source>
        <strain evidence="2">CGMCC 1.10218</strain>
    </source>
</reference>